<proteinExistence type="predicted"/>
<keyword evidence="1" id="KW-0812">Transmembrane</keyword>
<gene>
    <name evidence="2" type="ORF">METZ01_LOCUS515012</name>
</gene>
<dbReference type="AlphaFoldDB" id="A0A383F193"/>
<feature type="transmembrane region" description="Helical" evidence="1">
    <location>
        <begin position="21"/>
        <end position="45"/>
    </location>
</feature>
<accession>A0A383F193</accession>
<evidence type="ECO:0000256" key="1">
    <source>
        <dbReference type="SAM" id="Phobius"/>
    </source>
</evidence>
<evidence type="ECO:0000313" key="2">
    <source>
        <dbReference type="EMBL" id="SVE62158.1"/>
    </source>
</evidence>
<keyword evidence="1" id="KW-1133">Transmembrane helix</keyword>
<reference evidence="2" key="1">
    <citation type="submission" date="2018-05" db="EMBL/GenBank/DDBJ databases">
        <authorList>
            <person name="Lanie J.A."/>
            <person name="Ng W.-L."/>
            <person name="Kazmierczak K.M."/>
            <person name="Andrzejewski T.M."/>
            <person name="Davidsen T.M."/>
            <person name="Wayne K.J."/>
            <person name="Tettelin H."/>
            <person name="Glass J.I."/>
            <person name="Rusch D."/>
            <person name="Podicherti R."/>
            <person name="Tsui H.-C.T."/>
            <person name="Winkler M.E."/>
        </authorList>
    </citation>
    <scope>NUCLEOTIDE SEQUENCE</scope>
</reference>
<organism evidence="2">
    <name type="scientific">marine metagenome</name>
    <dbReference type="NCBI Taxonomy" id="408172"/>
    <lineage>
        <taxon>unclassified sequences</taxon>
        <taxon>metagenomes</taxon>
        <taxon>ecological metagenomes</taxon>
    </lineage>
</organism>
<sequence>MINKQKRRKKMKKVKVEEVKSGNAVMQTFGGLLIAVGILDFALSWGGTNITAFLGPLSQFTPMAFGFIGFAMLSAGKEQEE</sequence>
<protein>
    <submittedName>
        <fullName evidence="2">Uncharacterized protein</fullName>
    </submittedName>
</protein>
<name>A0A383F193_9ZZZZ</name>
<feature type="transmembrane region" description="Helical" evidence="1">
    <location>
        <begin position="57"/>
        <end position="76"/>
    </location>
</feature>
<keyword evidence="1" id="KW-0472">Membrane</keyword>
<dbReference type="EMBL" id="UINC01230152">
    <property type="protein sequence ID" value="SVE62158.1"/>
    <property type="molecule type" value="Genomic_DNA"/>
</dbReference>